<name>A0A136JBI8_9PEZI</name>
<sequence>MPRAEDRLLSLRRNASHLWQYQFIAYCFQIIHFFWIFCMSCSQRHLVGPCSWNIATSWLIEDHP</sequence>
<keyword evidence="3" id="KW-1185">Reference proteome</keyword>
<evidence type="ECO:0000313" key="3">
    <source>
        <dbReference type="Proteomes" id="UP000070501"/>
    </source>
</evidence>
<reference evidence="3" key="1">
    <citation type="submission" date="2016-02" db="EMBL/GenBank/DDBJ databases">
        <title>Draft genome sequence of Microdochium bolleyi, a fungal endophyte of beachgrass.</title>
        <authorList>
            <consortium name="DOE Joint Genome Institute"/>
            <person name="David A.S."/>
            <person name="May G."/>
            <person name="Haridas S."/>
            <person name="Lim J."/>
            <person name="Wang M."/>
            <person name="Labutti K."/>
            <person name="Lipzen A."/>
            <person name="Barry K."/>
            <person name="Grigoriev I.V."/>
        </authorList>
    </citation>
    <scope>NUCLEOTIDE SEQUENCE [LARGE SCALE GENOMIC DNA]</scope>
    <source>
        <strain evidence="3">J235TASD1</strain>
    </source>
</reference>
<feature type="transmembrane region" description="Helical" evidence="1">
    <location>
        <begin position="20"/>
        <end position="38"/>
    </location>
</feature>
<dbReference type="InParanoid" id="A0A136JBI8"/>
<keyword evidence="1" id="KW-0472">Membrane</keyword>
<dbReference type="EMBL" id="KQ964247">
    <property type="protein sequence ID" value="KXJ94533.1"/>
    <property type="molecule type" value="Genomic_DNA"/>
</dbReference>
<feature type="non-terminal residue" evidence="2">
    <location>
        <position position="64"/>
    </location>
</feature>
<accession>A0A136JBI8</accession>
<keyword evidence="1" id="KW-1133">Transmembrane helix</keyword>
<proteinExistence type="predicted"/>
<dbReference type="Proteomes" id="UP000070501">
    <property type="component" value="Unassembled WGS sequence"/>
</dbReference>
<evidence type="ECO:0000313" key="2">
    <source>
        <dbReference type="EMBL" id="KXJ94533.1"/>
    </source>
</evidence>
<evidence type="ECO:0000256" key="1">
    <source>
        <dbReference type="SAM" id="Phobius"/>
    </source>
</evidence>
<organism evidence="2 3">
    <name type="scientific">Microdochium bolleyi</name>
    <dbReference type="NCBI Taxonomy" id="196109"/>
    <lineage>
        <taxon>Eukaryota</taxon>
        <taxon>Fungi</taxon>
        <taxon>Dikarya</taxon>
        <taxon>Ascomycota</taxon>
        <taxon>Pezizomycotina</taxon>
        <taxon>Sordariomycetes</taxon>
        <taxon>Xylariomycetidae</taxon>
        <taxon>Xylariales</taxon>
        <taxon>Microdochiaceae</taxon>
        <taxon>Microdochium</taxon>
    </lineage>
</organism>
<gene>
    <name evidence="2" type="ORF">Micbo1qcDRAFT_159721</name>
</gene>
<protein>
    <submittedName>
        <fullName evidence="2">Uncharacterized protein</fullName>
    </submittedName>
</protein>
<dbReference type="AlphaFoldDB" id="A0A136JBI8"/>
<keyword evidence="1" id="KW-0812">Transmembrane</keyword>